<sequence>MNHLHYNSKPHYLQYSMKQLKQICSQCYHECALTVLLKRRNIKFCKVSDLSVLTLLVLQAELGIKSQRRFYRMCQLFIGDAGLERTRFYRRARYLIPLLKMIHQWMNQQFLNDDIAIIDSFPLPLCLPARNGKAKVLQGQADISYNPSKKMWFYGFKVHLLVTLSGFIINYVVTSASVHDSQVAEELIEGSSFPYILADLGYLSEPLKQKLAQKGYCFWTPLRQNMDGAYQHNHWKLMPQRRTIETRFSVLCAHFDIERPLARSLKGIELWLEQSILAYNLSFIN</sequence>
<feature type="domain" description="Transposase IS4-like" evidence="1">
    <location>
        <begin position="113"/>
        <end position="281"/>
    </location>
</feature>
<evidence type="ECO:0000313" key="2">
    <source>
        <dbReference type="EMBL" id="VTS35460.1"/>
    </source>
</evidence>
<evidence type="ECO:0000259" key="1">
    <source>
        <dbReference type="Pfam" id="PF01609"/>
    </source>
</evidence>
<dbReference type="GO" id="GO:0004803">
    <property type="term" value="F:transposase activity"/>
    <property type="evidence" value="ECO:0007669"/>
    <property type="project" value="InterPro"/>
</dbReference>
<gene>
    <name evidence="2" type="ORF">NCTC5385_01789</name>
</gene>
<dbReference type="GO" id="GO:0003677">
    <property type="term" value="F:DNA binding"/>
    <property type="evidence" value="ECO:0007669"/>
    <property type="project" value="InterPro"/>
</dbReference>
<dbReference type="Pfam" id="PF01609">
    <property type="entry name" value="DDE_Tnp_1"/>
    <property type="match status" value="1"/>
</dbReference>
<accession>A0A4U9Z551</accession>
<dbReference type="Proteomes" id="UP000304914">
    <property type="component" value="Chromosome"/>
</dbReference>
<name>A0A4U9Z551_9STRE</name>
<organism evidence="2 3">
    <name type="scientific">Streptococcus pseudoporcinus</name>
    <dbReference type="NCBI Taxonomy" id="361101"/>
    <lineage>
        <taxon>Bacteria</taxon>
        <taxon>Bacillati</taxon>
        <taxon>Bacillota</taxon>
        <taxon>Bacilli</taxon>
        <taxon>Lactobacillales</taxon>
        <taxon>Streptococcaceae</taxon>
        <taxon>Streptococcus</taxon>
    </lineage>
</organism>
<dbReference type="InterPro" id="IPR002559">
    <property type="entry name" value="Transposase_11"/>
</dbReference>
<protein>
    <submittedName>
        <fullName evidence="2">Transposase</fullName>
    </submittedName>
</protein>
<dbReference type="RefSeq" id="WP_138068845.1">
    <property type="nucleotide sequence ID" value="NZ_LR594035.1"/>
</dbReference>
<dbReference type="NCBIfam" id="NF033520">
    <property type="entry name" value="transpos_IS982"/>
    <property type="match status" value="1"/>
</dbReference>
<reference evidence="2 3" key="1">
    <citation type="submission" date="2019-05" db="EMBL/GenBank/DDBJ databases">
        <authorList>
            <consortium name="Pathogen Informatics"/>
        </authorList>
    </citation>
    <scope>NUCLEOTIDE SEQUENCE [LARGE SCALE GENOMIC DNA]</scope>
    <source>
        <strain evidence="2 3">NCTC5385</strain>
    </source>
</reference>
<proteinExistence type="predicted"/>
<evidence type="ECO:0000313" key="3">
    <source>
        <dbReference type="Proteomes" id="UP000304914"/>
    </source>
</evidence>
<dbReference type="EMBL" id="LR594035">
    <property type="protein sequence ID" value="VTS35460.1"/>
    <property type="molecule type" value="Genomic_DNA"/>
</dbReference>
<dbReference type="AlphaFoldDB" id="A0A4U9Z551"/>
<dbReference type="GO" id="GO:0006313">
    <property type="term" value="P:DNA transposition"/>
    <property type="evidence" value="ECO:0007669"/>
    <property type="project" value="InterPro"/>
</dbReference>